<dbReference type="AlphaFoldDB" id="A0A8D8AWJ4"/>
<protein>
    <submittedName>
        <fullName evidence="1">(northern house mosquito) hypothetical protein</fullName>
    </submittedName>
</protein>
<accession>A0A8D8AWJ4</accession>
<sequence>MRLNFPNVWTALEDQSFQVAQPPAREPRNLHVDLRHPFELQLLQLGTQPNEQLQHRLRHGQLVQLQVAHTVKVLQQRFVVGVRNRERTQPQPVQAAARRKRVKHGGPTLEAAVTQGYAADLGGLSQVVAKAGVLDLLGSQVKMAQIGVRGTGEVDFGRGMPAEVY</sequence>
<evidence type="ECO:0000313" key="1">
    <source>
        <dbReference type="EMBL" id="CAG6464492.1"/>
    </source>
</evidence>
<proteinExistence type="predicted"/>
<name>A0A8D8AWJ4_CULPI</name>
<reference evidence="1" key="1">
    <citation type="submission" date="2021-05" db="EMBL/GenBank/DDBJ databases">
        <authorList>
            <person name="Alioto T."/>
            <person name="Alioto T."/>
            <person name="Gomez Garrido J."/>
        </authorList>
    </citation>
    <scope>NUCLEOTIDE SEQUENCE</scope>
</reference>
<dbReference type="EMBL" id="HBUE01051248">
    <property type="protein sequence ID" value="CAG6464492.1"/>
    <property type="molecule type" value="Transcribed_RNA"/>
</dbReference>
<organism evidence="1">
    <name type="scientific">Culex pipiens</name>
    <name type="common">House mosquito</name>
    <dbReference type="NCBI Taxonomy" id="7175"/>
    <lineage>
        <taxon>Eukaryota</taxon>
        <taxon>Metazoa</taxon>
        <taxon>Ecdysozoa</taxon>
        <taxon>Arthropoda</taxon>
        <taxon>Hexapoda</taxon>
        <taxon>Insecta</taxon>
        <taxon>Pterygota</taxon>
        <taxon>Neoptera</taxon>
        <taxon>Endopterygota</taxon>
        <taxon>Diptera</taxon>
        <taxon>Nematocera</taxon>
        <taxon>Culicoidea</taxon>
        <taxon>Culicidae</taxon>
        <taxon>Culicinae</taxon>
        <taxon>Culicini</taxon>
        <taxon>Culex</taxon>
        <taxon>Culex</taxon>
    </lineage>
</organism>